<protein>
    <submittedName>
        <fullName evidence="1">7701_t:CDS:1</fullName>
    </submittedName>
</protein>
<proteinExistence type="predicted"/>
<accession>A0ACA9Q954</accession>
<keyword evidence="2" id="KW-1185">Reference proteome</keyword>
<feature type="non-terminal residue" evidence="1">
    <location>
        <position position="1"/>
    </location>
</feature>
<comment type="caution">
    <text evidence="1">The sequence shown here is derived from an EMBL/GenBank/DDBJ whole genome shotgun (WGS) entry which is preliminary data.</text>
</comment>
<name>A0ACA9Q954_9GLOM</name>
<gene>
    <name evidence="1" type="ORF">ACOLOM_LOCUS12272</name>
</gene>
<evidence type="ECO:0000313" key="2">
    <source>
        <dbReference type="Proteomes" id="UP000789525"/>
    </source>
</evidence>
<evidence type="ECO:0000313" key="1">
    <source>
        <dbReference type="EMBL" id="CAG8742915.1"/>
    </source>
</evidence>
<feature type="non-terminal residue" evidence="1">
    <location>
        <position position="356"/>
    </location>
</feature>
<organism evidence="1 2">
    <name type="scientific">Acaulospora colombiana</name>
    <dbReference type="NCBI Taxonomy" id="27376"/>
    <lineage>
        <taxon>Eukaryota</taxon>
        <taxon>Fungi</taxon>
        <taxon>Fungi incertae sedis</taxon>
        <taxon>Mucoromycota</taxon>
        <taxon>Glomeromycotina</taxon>
        <taxon>Glomeromycetes</taxon>
        <taxon>Diversisporales</taxon>
        <taxon>Acaulosporaceae</taxon>
        <taxon>Acaulospora</taxon>
    </lineage>
</organism>
<reference evidence="1" key="1">
    <citation type="submission" date="2021-06" db="EMBL/GenBank/DDBJ databases">
        <authorList>
            <person name="Kallberg Y."/>
            <person name="Tangrot J."/>
            <person name="Rosling A."/>
        </authorList>
    </citation>
    <scope>NUCLEOTIDE SEQUENCE</scope>
    <source>
        <strain evidence="1">CL356</strain>
    </source>
</reference>
<sequence>SLASDPCPCPYQCGESVARHKQDFFALYPNFGDYIDRLKNVVRHTCIRCGKSYCLACGESYSQSEKPRPGISPEDILFHCANLQGLIVGMGLAIVQVQYDLQTNTSTTVTSPSSPDEPEKKKRKMNPLKSIVPGFMSSSADDDDLFGGSKKSKAGIGYAGTIKEDSLKDSNLSQLLADVRQYLPSVRREGGGRASDFLVHPTTLAHIRRRFNVLCSTLLRNDSLSDMSDRSSLYSEVFAWLETISNHEALASIMGMPIMVVAAVKDVVVRKGTGNSGSTKERTIVYEGSSGPRELLEAIVVQAEAAQKGLESVIKAREARKDPEAMTEAEKRMSSLNKGKKSSSSADDENEKLLEF</sequence>
<dbReference type="EMBL" id="CAJVPT010048908">
    <property type="protein sequence ID" value="CAG8742915.1"/>
    <property type="molecule type" value="Genomic_DNA"/>
</dbReference>
<dbReference type="Proteomes" id="UP000789525">
    <property type="component" value="Unassembled WGS sequence"/>
</dbReference>